<dbReference type="GO" id="GO:0005886">
    <property type="term" value="C:plasma membrane"/>
    <property type="evidence" value="ECO:0007669"/>
    <property type="project" value="UniProtKB-SubCell"/>
</dbReference>
<evidence type="ECO:0000256" key="2">
    <source>
        <dbReference type="ARBA" id="ARBA00022475"/>
    </source>
</evidence>
<dbReference type="GO" id="GO:0050909">
    <property type="term" value="P:sensory perception of taste"/>
    <property type="evidence" value="ECO:0007669"/>
    <property type="project" value="InterPro"/>
</dbReference>
<evidence type="ECO:0000256" key="3">
    <source>
        <dbReference type="ARBA" id="ARBA00022692"/>
    </source>
</evidence>
<keyword evidence="2" id="KW-1003">Cell membrane</keyword>
<proteinExistence type="predicted"/>
<evidence type="ECO:0000256" key="4">
    <source>
        <dbReference type="ARBA" id="ARBA00022989"/>
    </source>
</evidence>
<accession>A0A8D8R2F0</accession>
<reference evidence="7" key="1">
    <citation type="submission" date="2021-05" db="EMBL/GenBank/DDBJ databases">
        <authorList>
            <person name="Alioto T."/>
            <person name="Alioto T."/>
            <person name="Gomez Garrido J."/>
        </authorList>
    </citation>
    <scope>NUCLEOTIDE SEQUENCE</scope>
</reference>
<sequence length="134" mass="15792">MLFYVIYRKFLLINETFHGSRNFPHYKQLVIIHNRLCDLCYDVNSLFDQQILILITSHFTYIICNIYIVVVIFIEATQGHVLISKHLNFIFLIVYTCVFKSVDLVWIVYFATMTQDEVRIGSLFPSLVPVAQSY</sequence>
<dbReference type="EMBL" id="HBUF01118795">
    <property type="protein sequence ID" value="CAG6641711.1"/>
    <property type="molecule type" value="Transcribed_RNA"/>
</dbReference>
<evidence type="ECO:0000256" key="5">
    <source>
        <dbReference type="ARBA" id="ARBA00023136"/>
    </source>
</evidence>
<keyword evidence="5 6" id="KW-0472">Membrane</keyword>
<name>A0A8D8R2F0_9HEMI</name>
<dbReference type="InterPro" id="IPR013604">
    <property type="entry name" value="7TM_chemorcpt"/>
</dbReference>
<evidence type="ECO:0000256" key="1">
    <source>
        <dbReference type="ARBA" id="ARBA00004651"/>
    </source>
</evidence>
<evidence type="ECO:0000313" key="7">
    <source>
        <dbReference type="EMBL" id="CAG6641711.1"/>
    </source>
</evidence>
<keyword evidence="3 6" id="KW-0812">Transmembrane</keyword>
<feature type="transmembrane region" description="Helical" evidence="6">
    <location>
        <begin position="86"/>
        <end position="109"/>
    </location>
</feature>
<keyword evidence="4 6" id="KW-1133">Transmembrane helix</keyword>
<comment type="subcellular location">
    <subcellularLocation>
        <location evidence="1">Cell membrane</location>
        <topology evidence="1">Multi-pass membrane protein</topology>
    </subcellularLocation>
</comment>
<dbReference type="Pfam" id="PF08395">
    <property type="entry name" value="7tm_7"/>
    <property type="match status" value="1"/>
</dbReference>
<protein>
    <submittedName>
        <fullName evidence="7">Uncharacterized protein</fullName>
    </submittedName>
</protein>
<evidence type="ECO:0000256" key="6">
    <source>
        <dbReference type="SAM" id="Phobius"/>
    </source>
</evidence>
<organism evidence="7">
    <name type="scientific">Cacopsylla melanoneura</name>
    <dbReference type="NCBI Taxonomy" id="428564"/>
    <lineage>
        <taxon>Eukaryota</taxon>
        <taxon>Metazoa</taxon>
        <taxon>Ecdysozoa</taxon>
        <taxon>Arthropoda</taxon>
        <taxon>Hexapoda</taxon>
        <taxon>Insecta</taxon>
        <taxon>Pterygota</taxon>
        <taxon>Neoptera</taxon>
        <taxon>Paraneoptera</taxon>
        <taxon>Hemiptera</taxon>
        <taxon>Sternorrhyncha</taxon>
        <taxon>Psylloidea</taxon>
        <taxon>Psyllidae</taxon>
        <taxon>Psyllinae</taxon>
        <taxon>Cacopsylla</taxon>
    </lineage>
</organism>
<feature type="transmembrane region" description="Helical" evidence="6">
    <location>
        <begin position="51"/>
        <end position="74"/>
    </location>
</feature>
<dbReference type="AlphaFoldDB" id="A0A8D8R2F0"/>